<dbReference type="AlphaFoldDB" id="A0A8T0IF30"/>
<reference evidence="1" key="1">
    <citation type="submission" date="2020-06" db="EMBL/GenBank/DDBJ databases">
        <title>WGS assembly of Ceratodon purpureus strain R40.</title>
        <authorList>
            <person name="Carey S.B."/>
            <person name="Jenkins J."/>
            <person name="Shu S."/>
            <person name="Lovell J.T."/>
            <person name="Sreedasyam A."/>
            <person name="Maumus F."/>
            <person name="Tiley G.P."/>
            <person name="Fernandez-Pozo N."/>
            <person name="Barry K."/>
            <person name="Chen C."/>
            <person name="Wang M."/>
            <person name="Lipzen A."/>
            <person name="Daum C."/>
            <person name="Saski C.A."/>
            <person name="Payton A.C."/>
            <person name="Mcbreen J.C."/>
            <person name="Conrad R.E."/>
            <person name="Kollar L.M."/>
            <person name="Olsson S."/>
            <person name="Huttunen S."/>
            <person name="Landis J.B."/>
            <person name="Wickett N.J."/>
            <person name="Johnson M.G."/>
            <person name="Rensing S.A."/>
            <person name="Grimwood J."/>
            <person name="Schmutz J."/>
            <person name="Mcdaniel S.F."/>
        </authorList>
    </citation>
    <scope>NUCLEOTIDE SEQUENCE</scope>
    <source>
        <strain evidence="1">R40</strain>
    </source>
</reference>
<gene>
    <name evidence="1" type="ORF">KC19_4G257800</name>
</gene>
<evidence type="ECO:0000313" key="1">
    <source>
        <dbReference type="EMBL" id="KAG0581519.1"/>
    </source>
</evidence>
<proteinExistence type="predicted"/>
<name>A0A8T0IF30_CERPU</name>
<sequence>MEERSLSLTKFLKNDEFYHPWSVCMQNTSTIYKNKNQSCIHHQIKSCGPLFLSATNFMADCEPKLGLHNGFLMQGEKTELLT</sequence>
<comment type="caution">
    <text evidence="1">The sequence shown here is derived from an EMBL/GenBank/DDBJ whole genome shotgun (WGS) entry which is preliminary data.</text>
</comment>
<evidence type="ECO:0000313" key="2">
    <source>
        <dbReference type="Proteomes" id="UP000822688"/>
    </source>
</evidence>
<accession>A0A8T0IF30</accession>
<dbReference type="EMBL" id="CM026424">
    <property type="protein sequence ID" value="KAG0581519.1"/>
    <property type="molecule type" value="Genomic_DNA"/>
</dbReference>
<dbReference type="Proteomes" id="UP000822688">
    <property type="component" value="Chromosome 4"/>
</dbReference>
<organism evidence="1 2">
    <name type="scientific">Ceratodon purpureus</name>
    <name type="common">Fire moss</name>
    <name type="synonym">Dicranum purpureum</name>
    <dbReference type="NCBI Taxonomy" id="3225"/>
    <lineage>
        <taxon>Eukaryota</taxon>
        <taxon>Viridiplantae</taxon>
        <taxon>Streptophyta</taxon>
        <taxon>Embryophyta</taxon>
        <taxon>Bryophyta</taxon>
        <taxon>Bryophytina</taxon>
        <taxon>Bryopsida</taxon>
        <taxon>Dicranidae</taxon>
        <taxon>Pseudoditrichales</taxon>
        <taxon>Ditrichaceae</taxon>
        <taxon>Ceratodon</taxon>
    </lineage>
</organism>
<keyword evidence="2" id="KW-1185">Reference proteome</keyword>
<protein>
    <submittedName>
        <fullName evidence="1">Uncharacterized protein</fullName>
    </submittedName>
</protein>